<reference evidence="4" key="1">
    <citation type="submission" date="2020-10" db="EMBL/GenBank/DDBJ databases">
        <authorList>
            <person name="Gilroy R."/>
        </authorList>
    </citation>
    <scope>NUCLEOTIDE SEQUENCE</scope>
    <source>
        <strain evidence="4">CHK178-757</strain>
    </source>
</reference>
<gene>
    <name evidence="4" type="ORF">IAB46_08500</name>
</gene>
<evidence type="ECO:0000256" key="3">
    <source>
        <dbReference type="SAM" id="MobiDB-lite"/>
    </source>
</evidence>
<evidence type="ECO:0000313" key="4">
    <source>
        <dbReference type="EMBL" id="HIS47576.1"/>
    </source>
</evidence>
<comment type="caution">
    <text evidence="4">The sequence shown here is derived from an EMBL/GenBank/DDBJ whole genome shotgun (WGS) entry which is preliminary data.</text>
</comment>
<dbReference type="GO" id="GO:0005737">
    <property type="term" value="C:cytoplasm"/>
    <property type="evidence" value="ECO:0007669"/>
    <property type="project" value="UniProtKB-SubCell"/>
</dbReference>
<dbReference type="Proteomes" id="UP000823927">
    <property type="component" value="Unassembled WGS sequence"/>
</dbReference>
<accession>A0A9D1F4V5</accession>
<sequence>MITDKDIARINELYHKSKNEGLTPEEKQEQAHLRGAYITAIRKNLRSNLERIQIQNPDGTVENVKDRLKNKKKYYH</sequence>
<dbReference type="PANTHER" id="PTHR37300:SF1">
    <property type="entry name" value="UPF0291 PROTEIN YNZC"/>
    <property type="match status" value="1"/>
</dbReference>
<keyword evidence="1 2" id="KW-0963">Cytoplasm</keyword>
<dbReference type="SUPFAM" id="SSF158221">
    <property type="entry name" value="YnzC-like"/>
    <property type="match status" value="1"/>
</dbReference>
<evidence type="ECO:0000256" key="2">
    <source>
        <dbReference type="HAMAP-Rule" id="MF_01103"/>
    </source>
</evidence>
<comment type="subcellular location">
    <subcellularLocation>
        <location evidence="2">Cytoplasm</location>
    </subcellularLocation>
</comment>
<protein>
    <recommendedName>
        <fullName evidence="2">UPF0291 protein IAB46_08500</fullName>
    </recommendedName>
</protein>
<evidence type="ECO:0000256" key="1">
    <source>
        <dbReference type="ARBA" id="ARBA00022490"/>
    </source>
</evidence>
<evidence type="ECO:0000313" key="5">
    <source>
        <dbReference type="Proteomes" id="UP000823927"/>
    </source>
</evidence>
<dbReference type="HAMAP" id="MF_01103">
    <property type="entry name" value="UPF0291"/>
    <property type="match status" value="1"/>
</dbReference>
<reference evidence="4" key="2">
    <citation type="journal article" date="2021" name="PeerJ">
        <title>Extensive microbial diversity within the chicken gut microbiome revealed by metagenomics and culture.</title>
        <authorList>
            <person name="Gilroy R."/>
            <person name="Ravi A."/>
            <person name="Getino M."/>
            <person name="Pursley I."/>
            <person name="Horton D.L."/>
            <person name="Alikhan N.F."/>
            <person name="Baker D."/>
            <person name="Gharbi K."/>
            <person name="Hall N."/>
            <person name="Watson M."/>
            <person name="Adriaenssens E.M."/>
            <person name="Foster-Nyarko E."/>
            <person name="Jarju S."/>
            <person name="Secka A."/>
            <person name="Antonio M."/>
            <person name="Oren A."/>
            <person name="Chaudhuri R.R."/>
            <person name="La Ragione R."/>
            <person name="Hildebrand F."/>
            <person name="Pallen M.J."/>
        </authorList>
    </citation>
    <scope>NUCLEOTIDE SEQUENCE</scope>
    <source>
        <strain evidence="4">CHK178-757</strain>
    </source>
</reference>
<proteinExistence type="inferred from homology"/>
<dbReference type="Pfam" id="PF05979">
    <property type="entry name" value="DUF896"/>
    <property type="match status" value="1"/>
</dbReference>
<dbReference type="AlphaFoldDB" id="A0A9D1F4V5"/>
<organism evidence="4 5">
    <name type="scientific">Candidatus Scybalocola faecigallinarum</name>
    <dbReference type="NCBI Taxonomy" id="2840941"/>
    <lineage>
        <taxon>Bacteria</taxon>
        <taxon>Bacillati</taxon>
        <taxon>Bacillota</taxon>
        <taxon>Clostridia</taxon>
        <taxon>Lachnospirales</taxon>
        <taxon>Lachnospiraceae</taxon>
        <taxon>Lachnospiraceae incertae sedis</taxon>
        <taxon>Candidatus Scybalocola (ex Gilroy et al. 2021)</taxon>
    </lineage>
</organism>
<dbReference type="PANTHER" id="PTHR37300">
    <property type="entry name" value="UPF0291 PROTEIN CBO2609/CLC_2481"/>
    <property type="match status" value="1"/>
</dbReference>
<comment type="similarity">
    <text evidence="2">Belongs to the UPF0291 family.</text>
</comment>
<dbReference type="InterPro" id="IPR009242">
    <property type="entry name" value="DUF896"/>
</dbReference>
<feature type="region of interest" description="Disordered" evidence="3">
    <location>
        <begin position="56"/>
        <end position="76"/>
    </location>
</feature>
<dbReference type="Gene3D" id="1.10.287.540">
    <property type="entry name" value="Helix hairpin bin"/>
    <property type="match status" value="1"/>
</dbReference>
<name>A0A9D1F4V5_9FIRM</name>
<dbReference type="EMBL" id="DVIT01000030">
    <property type="protein sequence ID" value="HIS47576.1"/>
    <property type="molecule type" value="Genomic_DNA"/>
</dbReference>